<evidence type="ECO:0008006" key="4">
    <source>
        <dbReference type="Google" id="ProtNLM"/>
    </source>
</evidence>
<keyword evidence="3" id="KW-1185">Reference proteome</keyword>
<dbReference type="AlphaFoldDB" id="A0A9X2BVH4"/>
<dbReference type="EMBL" id="JALPRX010000047">
    <property type="protein sequence ID" value="MCK8785036.1"/>
    <property type="molecule type" value="Genomic_DNA"/>
</dbReference>
<name>A0A9X2BVH4_9PROT</name>
<reference evidence="2" key="1">
    <citation type="submission" date="2022-04" db="EMBL/GenBank/DDBJ databases">
        <title>Roseomonas acroporae sp. nov., isolated from coral Acropora digitifera.</title>
        <authorList>
            <person name="Sun H."/>
        </authorList>
    </citation>
    <scope>NUCLEOTIDE SEQUENCE</scope>
    <source>
        <strain evidence="2">NAR14</strain>
    </source>
</reference>
<evidence type="ECO:0000313" key="2">
    <source>
        <dbReference type="EMBL" id="MCK8785036.1"/>
    </source>
</evidence>
<feature type="compositionally biased region" description="Basic and acidic residues" evidence="1">
    <location>
        <begin position="137"/>
        <end position="147"/>
    </location>
</feature>
<dbReference type="Proteomes" id="UP001139516">
    <property type="component" value="Unassembled WGS sequence"/>
</dbReference>
<organism evidence="2 3">
    <name type="scientific">Roseomonas acroporae</name>
    <dbReference type="NCBI Taxonomy" id="2937791"/>
    <lineage>
        <taxon>Bacteria</taxon>
        <taxon>Pseudomonadati</taxon>
        <taxon>Pseudomonadota</taxon>
        <taxon>Alphaproteobacteria</taxon>
        <taxon>Acetobacterales</taxon>
        <taxon>Roseomonadaceae</taxon>
        <taxon>Roseomonas</taxon>
    </lineage>
</organism>
<sequence>MTTMRMITGLFDNRDEAERTVQDLVASGAATLDQVEVHAAEPGVPDHHQGASLRTLPMPPEEHHIYAEGIRRGGFVVSADVDEAHVEAVTAVFHRHNAVDLEARQHEWRGHGWFGWQEAETDRFSTYGGDAVMGPRPDPDARPTRVR</sequence>
<protein>
    <recommendedName>
        <fullName evidence="4">Heat induced stress protein YflT</fullName>
    </recommendedName>
</protein>
<evidence type="ECO:0000313" key="3">
    <source>
        <dbReference type="Proteomes" id="UP001139516"/>
    </source>
</evidence>
<proteinExistence type="predicted"/>
<comment type="caution">
    <text evidence="2">The sequence shown here is derived from an EMBL/GenBank/DDBJ whole genome shotgun (WGS) entry which is preliminary data.</text>
</comment>
<evidence type="ECO:0000256" key="1">
    <source>
        <dbReference type="SAM" id="MobiDB-lite"/>
    </source>
</evidence>
<dbReference type="RefSeq" id="WP_248667160.1">
    <property type="nucleotide sequence ID" value="NZ_JALPRX010000047.1"/>
</dbReference>
<feature type="region of interest" description="Disordered" evidence="1">
    <location>
        <begin position="126"/>
        <end position="147"/>
    </location>
</feature>
<accession>A0A9X2BVH4</accession>
<gene>
    <name evidence="2" type="ORF">M0638_11640</name>
</gene>